<reference evidence="2 3" key="1">
    <citation type="journal article" date="2020" name="Mol. Plant">
        <title>The Chromosome-Based Rubber Tree Genome Provides New Insights into Spurge Genome Evolution and Rubber Biosynthesis.</title>
        <authorList>
            <person name="Liu J."/>
            <person name="Shi C."/>
            <person name="Shi C.C."/>
            <person name="Li W."/>
            <person name="Zhang Q.J."/>
            <person name="Zhang Y."/>
            <person name="Li K."/>
            <person name="Lu H.F."/>
            <person name="Shi C."/>
            <person name="Zhu S.T."/>
            <person name="Xiao Z.Y."/>
            <person name="Nan H."/>
            <person name="Yue Y."/>
            <person name="Zhu X.G."/>
            <person name="Wu Y."/>
            <person name="Hong X.N."/>
            <person name="Fan G.Y."/>
            <person name="Tong Y."/>
            <person name="Zhang D."/>
            <person name="Mao C.L."/>
            <person name="Liu Y.L."/>
            <person name="Hao S.J."/>
            <person name="Liu W.Q."/>
            <person name="Lv M.Q."/>
            <person name="Zhang H.B."/>
            <person name="Liu Y."/>
            <person name="Hu-Tang G.R."/>
            <person name="Wang J.P."/>
            <person name="Wang J.H."/>
            <person name="Sun Y.H."/>
            <person name="Ni S.B."/>
            <person name="Chen W.B."/>
            <person name="Zhang X.C."/>
            <person name="Jiao Y.N."/>
            <person name="Eichler E.E."/>
            <person name="Li G.H."/>
            <person name="Liu X."/>
            <person name="Gao L.Z."/>
        </authorList>
    </citation>
    <scope>NUCLEOTIDE SEQUENCE [LARGE SCALE GENOMIC DNA]</scope>
    <source>
        <strain evidence="3">cv. GT1</strain>
        <tissue evidence="2">Leaf</tissue>
    </source>
</reference>
<comment type="caution">
    <text evidence="2">The sequence shown here is derived from an EMBL/GenBank/DDBJ whole genome shotgun (WGS) entry which is preliminary data.</text>
</comment>
<protein>
    <submittedName>
        <fullName evidence="2">Uncharacterized protein</fullName>
    </submittedName>
</protein>
<feature type="region of interest" description="Disordered" evidence="1">
    <location>
        <begin position="56"/>
        <end position="152"/>
    </location>
</feature>
<dbReference type="AlphaFoldDB" id="A0A6A6NGN3"/>
<feature type="compositionally biased region" description="Low complexity" evidence="1">
    <location>
        <begin position="90"/>
        <end position="104"/>
    </location>
</feature>
<gene>
    <name evidence="2" type="ORF">GH714_011552</name>
</gene>
<evidence type="ECO:0000313" key="2">
    <source>
        <dbReference type="EMBL" id="KAF2324275.1"/>
    </source>
</evidence>
<name>A0A6A6NGN3_HEVBR</name>
<proteinExistence type="predicted"/>
<keyword evidence="3" id="KW-1185">Reference proteome</keyword>
<organism evidence="2 3">
    <name type="scientific">Hevea brasiliensis</name>
    <name type="common">Para rubber tree</name>
    <name type="synonym">Siphonia brasiliensis</name>
    <dbReference type="NCBI Taxonomy" id="3981"/>
    <lineage>
        <taxon>Eukaryota</taxon>
        <taxon>Viridiplantae</taxon>
        <taxon>Streptophyta</taxon>
        <taxon>Embryophyta</taxon>
        <taxon>Tracheophyta</taxon>
        <taxon>Spermatophyta</taxon>
        <taxon>Magnoliopsida</taxon>
        <taxon>eudicotyledons</taxon>
        <taxon>Gunneridae</taxon>
        <taxon>Pentapetalae</taxon>
        <taxon>rosids</taxon>
        <taxon>fabids</taxon>
        <taxon>Malpighiales</taxon>
        <taxon>Euphorbiaceae</taxon>
        <taxon>Crotonoideae</taxon>
        <taxon>Micrandreae</taxon>
        <taxon>Hevea</taxon>
    </lineage>
</organism>
<sequence length="152" mass="15547">MGTSSSRTRTIPSSSPLSVFVAGPAIIGPFAFPHDIPLFPSRALPGALALSRTTVLTPSRHSRCDVPKARKPQAPPVVPVEASDASDTEPGTPSGADSSSTGDASSDRHSETHEEAHSLVPFESDHAIQEVPATSALAPVTSSTPSSSTILG</sequence>
<evidence type="ECO:0000313" key="3">
    <source>
        <dbReference type="Proteomes" id="UP000467840"/>
    </source>
</evidence>
<dbReference type="Proteomes" id="UP000467840">
    <property type="component" value="Chromosome 5"/>
</dbReference>
<feature type="compositionally biased region" description="Low complexity" evidence="1">
    <location>
        <begin position="132"/>
        <end position="152"/>
    </location>
</feature>
<evidence type="ECO:0000256" key="1">
    <source>
        <dbReference type="SAM" id="MobiDB-lite"/>
    </source>
</evidence>
<accession>A0A6A6NGN3</accession>
<feature type="compositionally biased region" description="Basic and acidic residues" evidence="1">
    <location>
        <begin position="105"/>
        <end position="128"/>
    </location>
</feature>
<dbReference type="EMBL" id="JAAGAX010000001">
    <property type="protein sequence ID" value="KAF2324275.1"/>
    <property type="molecule type" value="Genomic_DNA"/>
</dbReference>